<feature type="region of interest" description="Disordered" evidence="1">
    <location>
        <begin position="43"/>
        <end position="97"/>
    </location>
</feature>
<dbReference type="STRING" id="1166018.FAES_2460"/>
<gene>
    <name evidence="2" type="ORF">FAES_2460</name>
</gene>
<dbReference type="AlphaFoldDB" id="I0K8L6"/>
<accession>I0K8L6</accession>
<name>I0K8L6_9BACT</name>
<sequence>MIYLLNNQWLSQKLCSPNLINTHNMATAFNQFDEQDDVLMMNPAPGKAEFGDEGSGATSGYGDADDDEFADDAIEEDSLETDMDDDLRGDDIDDDDL</sequence>
<protein>
    <submittedName>
        <fullName evidence="2">Uncharacterized protein</fullName>
    </submittedName>
</protein>
<feature type="compositionally biased region" description="Acidic residues" evidence="1">
    <location>
        <begin position="63"/>
        <end position="97"/>
    </location>
</feature>
<evidence type="ECO:0000256" key="1">
    <source>
        <dbReference type="SAM" id="MobiDB-lite"/>
    </source>
</evidence>
<evidence type="ECO:0000313" key="3">
    <source>
        <dbReference type="Proteomes" id="UP000011058"/>
    </source>
</evidence>
<dbReference type="Proteomes" id="UP000011058">
    <property type="component" value="Chromosome"/>
</dbReference>
<organism evidence="2 3">
    <name type="scientific">Fibrella aestuarina BUZ 2</name>
    <dbReference type="NCBI Taxonomy" id="1166018"/>
    <lineage>
        <taxon>Bacteria</taxon>
        <taxon>Pseudomonadati</taxon>
        <taxon>Bacteroidota</taxon>
        <taxon>Cytophagia</taxon>
        <taxon>Cytophagales</taxon>
        <taxon>Spirosomataceae</taxon>
        <taxon>Fibrella</taxon>
    </lineage>
</organism>
<dbReference type="KEGG" id="fae:FAES_2460"/>
<dbReference type="HOGENOM" id="CLU_2342607_0_0_10"/>
<keyword evidence="3" id="KW-1185">Reference proteome</keyword>
<reference evidence="2 3" key="1">
    <citation type="journal article" date="2012" name="J. Bacteriol.">
        <title>Genome Sequence of Fibrella aestuarina BUZ 2T, a Filamentous Marine Bacterium.</title>
        <authorList>
            <person name="Filippini M."/>
            <person name="Qi W."/>
            <person name="Blom J."/>
            <person name="Goesmann A."/>
            <person name="Smits T.H."/>
            <person name="Bagheri H.C."/>
        </authorList>
    </citation>
    <scope>NUCLEOTIDE SEQUENCE [LARGE SCALE GENOMIC DNA]</scope>
    <source>
        <strain evidence="3">BUZ 2T</strain>
    </source>
</reference>
<dbReference type="EMBL" id="HE796683">
    <property type="protein sequence ID" value="CCH00469.1"/>
    <property type="molecule type" value="Genomic_DNA"/>
</dbReference>
<evidence type="ECO:0000313" key="2">
    <source>
        <dbReference type="EMBL" id="CCH00469.1"/>
    </source>
</evidence>
<proteinExistence type="predicted"/>